<feature type="compositionally biased region" description="Basic residues" evidence="6">
    <location>
        <begin position="102"/>
        <end position="119"/>
    </location>
</feature>
<dbReference type="InterPro" id="IPR044089">
    <property type="entry name" value="Alr1-like"/>
</dbReference>
<dbReference type="OrthoDB" id="29879at2759"/>
<comment type="subcellular location">
    <subcellularLocation>
        <location evidence="1">Membrane</location>
        <topology evidence="1">Multi-pass membrane protein</topology>
    </subcellularLocation>
</comment>
<dbReference type="PANTHER" id="PTHR21535">
    <property type="entry name" value="MAGNESIUM AND COBALT TRANSPORT PROTEIN/MITOCHONDRIAL IMPORT INNER MEMBRANE TRANSLOCASE SUBUNIT TIM8"/>
    <property type="match status" value="1"/>
</dbReference>
<evidence type="ECO:0000256" key="1">
    <source>
        <dbReference type="ARBA" id="ARBA00004141"/>
    </source>
</evidence>
<comment type="similarity">
    <text evidence="2">Belongs to the CorA metal ion transporter (MIT) (TC 1.A.35) family.</text>
</comment>
<dbReference type="SUPFAM" id="SSF143865">
    <property type="entry name" value="CorA soluble domain-like"/>
    <property type="match status" value="1"/>
</dbReference>
<dbReference type="PANTHER" id="PTHR21535:SF51">
    <property type="entry name" value="MANGANESE RESISTANCE PROTEIN MNR2"/>
    <property type="match status" value="1"/>
</dbReference>
<feature type="compositionally biased region" description="Basic and acidic residues" evidence="6">
    <location>
        <begin position="309"/>
        <end position="330"/>
    </location>
</feature>
<feature type="region of interest" description="Disordered" evidence="6">
    <location>
        <begin position="482"/>
        <end position="529"/>
    </location>
</feature>
<dbReference type="InterPro" id="IPR002523">
    <property type="entry name" value="MgTranspt_CorA/ZnTranspt_ZntB"/>
</dbReference>
<dbReference type="InterPro" id="IPR045863">
    <property type="entry name" value="CorA_TM1_TM2"/>
</dbReference>
<dbReference type="GO" id="GO:0015095">
    <property type="term" value="F:magnesium ion transmembrane transporter activity"/>
    <property type="evidence" value="ECO:0007669"/>
    <property type="project" value="InterPro"/>
</dbReference>
<dbReference type="CDD" id="cd12829">
    <property type="entry name" value="Alr1p-like"/>
    <property type="match status" value="1"/>
</dbReference>
<dbReference type="STRING" id="1035309.A0A2C5WHQ9"/>
<evidence type="ECO:0000313" key="9">
    <source>
        <dbReference type="Proteomes" id="UP000222788"/>
    </source>
</evidence>
<reference evidence="8 9" key="2">
    <citation type="journal article" date="2013" name="IMA Fungus">
        <title>IMA Genome-F 1: Ceratocystis fimbriata: Draft nuclear genome sequence for the plant pathogen, Ceratocystis fimbriata.</title>
        <authorList>
            <person name="Wilken P.M."/>
            <person name="Steenkamp E.T."/>
            <person name="Wingfield M.J."/>
            <person name="de Beer Z.W."/>
            <person name="Wingfield B.D."/>
        </authorList>
    </citation>
    <scope>NUCLEOTIDE SEQUENCE [LARGE SCALE GENOMIC DNA]</scope>
    <source>
        <strain evidence="8 9">CBS 114723</strain>
    </source>
</reference>
<keyword evidence="9" id="KW-1185">Reference proteome</keyword>
<evidence type="ECO:0000256" key="7">
    <source>
        <dbReference type="SAM" id="Phobius"/>
    </source>
</evidence>
<feature type="transmembrane region" description="Helical" evidence="7">
    <location>
        <begin position="863"/>
        <end position="889"/>
    </location>
</feature>
<dbReference type="Pfam" id="PF01544">
    <property type="entry name" value="CorA"/>
    <property type="match status" value="2"/>
</dbReference>
<accession>A0A2C5WHQ9</accession>
<evidence type="ECO:0000313" key="8">
    <source>
        <dbReference type="EMBL" id="PHH50909.1"/>
    </source>
</evidence>
<feature type="compositionally biased region" description="Basic and acidic residues" evidence="6">
    <location>
        <begin position="211"/>
        <end position="225"/>
    </location>
</feature>
<evidence type="ECO:0000256" key="5">
    <source>
        <dbReference type="ARBA" id="ARBA00023136"/>
    </source>
</evidence>
<feature type="region of interest" description="Disordered" evidence="6">
    <location>
        <begin position="1"/>
        <end position="240"/>
    </location>
</feature>
<dbReference type="GO" id="GO:0000329">
    <property type="term" value="C:fungal-type vacuole membrane"/>
    <property type="evidence" value="ECO:0007669"/>
    <property type="project" value="TreeGrafter"/>
</dbReference>
<reference evidence="8 9" key="1">
    <citation type="journal article" date="2013" name="Fungal Biol.">
        <title>Analysis of microsatellite markers in the genome of the plant pathogen Ceratocystis fimbriata.</title>
        <authorList>
            <person name="Simpson M.C."/>
            <person name="Wilken P.M."/>
            <person name="Coetzee M.P."/>
            <person name="Wingfield M.J."/>
            <person name="Wingfield B.D."/>
        </authorList>
    </citation>
    <scope>NUCLEOTIDE SEQUENCE [LARGE SCALE GENOMIC DNA]</scope>
    <source>
        <strain evidence="8 9">CBS 114723</strain>
    </source>
</reference>
<feature type="compositionally biased region" description="Polar residues" evidence="6">
    <location>
        <begin position="59"/>
        <end position="77"/>
    </location>
</feature>
<dbReference type="GO" id="GO:0010961">
    <property type="term" value="P:intracellular magnesium ion homeostasis"/>
    <property type="evidence" value="ECO:0007669"/>
    <property type="project" value="TreeGrafter"/>
</dbReference>
<feature type="region of interest" description="Disordered" evidence="6">
    <location>
        <begin position="252"/>
        <end position="385"/>
    </location>
</feature>
<feature type="compositionally biased region" description="Low complexity" evidence="6">
    <location>
        <begin position="1"/>
        <end position="20"/>
    </location>
</feature>
<feature type="compositionally biased region" description="Polar residues" evidence="6">
    <location>
        <begin position="252"/>
        <end position="274"/>
    </location>
</feature>
<dbReference type="SUPFAM" id="SSF144083">
    <property type="entry name" value="Magnesium transport protein CorA, transmembrane region"/>
    <property type="match status" value="1"/>
</dbReference>
<organism evidence="8 9">
    <name type="scientific">Ceratocystis fimbriata CBS 114723</name>
    <dbReference type="NCBI Taxonomy" id="1035309"/>
    <lineage>
        <taxon>Eukaryota</taxon>
        <taxon>Fungi</taxon>
        <taxon>Dikarya</taxon>
        <taxon>Ascomycota</taxon>
        <taxon>Pezizomycotina</taxon>
        <taxon>Sordariomycetes</taxon>
        <taxon>Hypocreomycetidae</taxon>
        <taxon>Microascales</taxon>
        <taxon>Ceratocystidaceae</taxon>
        <taxon>Ceratocystis</taxon>
    </lineage>
</organism>
<dbReference type="EMBL" id="APWK03000109">
    <property type="protein sequence ID" value="PHH50909.1"/>
    <property type="molecule type" value="Genomic_DNA"/>
</dbReference>
<feature type="compositionally biased region" description="Low complexity" evidence="6">
    <location>
        <begin position="78"/>
        <end position="101"/>
    </location>
</feature>
<dbReference type="FunFam" id="1.20.58.340:FF:000014">
    <property type="entry name" value="CorA family metal ion transporter"/>
    <property type="match status" value="1"/>
</dbReference>
<protein>
    <submittedName>
        <fullName evidence="8">Manganese resistance protein MNR2</fullName>
    </submittedName>
</protein>
<evidence type="ECO:0000256" key="6">
    <source>
        <dbReference type="SAM" id="MobiDB-lite"/>
    </source>
</evidence>
<dbReference type="FunFam" id="1.20.58.340:FF:000008">
    <property type="entry name" value="CorA family metal ion transporter"/>
    <property type="match status" value="1"/>
</dbReference>
<dbReference type="Gene3D" id="1.20.58.340">
    <property type="entry name" value="Magnesium transport protein CorA, transmembrane region"/>
    <property type="match status" value="2"/>
</dbReference>
<evidence type="ECO:0000256" key="2">
    <source>
        <dbReference type="ARBA" id="ARBA00009765"/>
    </source>
</evidence>
<feature type="compositionally biased region" description="Polar residues" evidence="6">
    <location>
        <begin position="506"/>
        <end position="517"/>
    </location>
</feature>
<sequence length="927" mass="103063">MSSKAPATSSASNAPLSSSRSRSRSRSHNHSHKISQTHNSIYTPGGQLVSEYPHISLPQDLSASSAVNPSCSPQPSGSVVPTSALASASASASVPTLMGSSSKRRKNRGGRKKRTRRKSFAVPVEESHDEGAGSGVEVSQVREWAEEDDDMEREESVFTALPRRHTSGDVIQPDTSVDHRDQKSSRPRRPSMTLPNSSFAPPFTFQRNRSSRQDDSDSDDGKNDSFDEGVPLLSSSRSKRGAAPIAVPNYGVGQSISRRSSTPSLRNRLNSHLTPNVERKNNVNYPPSIPGSPTLGPSDGPDMTFGDVMIRHELSRHASDDSSQRNHGLSDVDDDNLGHSPRSTSTSKRGPMSSTGMGFSTSVDENNRDDNEDPRSQVFGSRQRERRRRRWPDLSVLQEWSTYEKESRTEGLRAKKITEPQLINGRLRPVNKDWYLSAEEFPYRFTYFNEELPSTIHSQTISELVQSDGSFRELFLPDRRVLSDDSDSSSSSEDERVSFNAHMRGATNNQNPLSKTPSRNLGRGSSTLLGSGFGSEIQREMSSFPDTPLSNSLNGRDVPGNISLPASLPSATVTPIQEKTPRLGDRPVWWLDIMNPTEAELKVIAKAFGIHPLTAEDIMLQEAREKVELFRHYYFVNYRTFDQDVNSGEYLEPVNMYVVVFREGVLSFHFSMTPHAANVRRRVRQLRDYLIVSSDWISYAIIDDITDAFVPLIQSIEDEVDDIDDVILKMHNTGGNTMSNLFGANKKTSDASSMHSGSSASTAESSGDMLRRVGDCRKRVILLYRLLGNKADVIKGFAKRCNERWEVAPRSEIGLYLGDIQDHIVTMTANLSHYERMLSRSHANYLAQINIEMSERQEKTADVLGKLTVLGTIVLPMNIITGLWGMNVWVPGQGTDNDLTWFMWISTGLLMFGGACYLIAKRVYGIV</sequence>
<feature type="compositionally biased region" description="Polar residues" evidence="6">
    <location>
        <begin position="341"/>
        <end position="363"/>
    </location>
</feature>
<keyword evidence="5 7" id="KW-0472">Membrane</keyword>
<dbReference type="Gene3D" id="3.30.460.20">
    <property type="entry name" value="CorA soluble domain-like"/>
    <property type="match status" value="1"/>
</dbReference>
<gene>
    <name evidence="8" type="primary">MNR2</name>
    <name evidence="8" type="ORF">CFIMG_004644RA</name>
</gene>
<proteinExistence type="inferred from homology"/>
<feature type="compositionally biased region" description="Low complexity" evidence="6">
    <location>
        <begin position="518"/>
        <end position="529"/>
    </location>
</feature>
<dbReference type="Proteomes" id="UP000222788">
    <property type="component" value="Unassembled WGS sequence"/>
</dbReference>
<feature type="compositionally biased region" description="Basic and acidic residues" evidence="6">
    <location>
        <begin position="365"/>
        <end position="375"/>
    </location>
</feature>
<dbReference type="InterPro" id="IPR045861">
    <property type="entry name" value="CorA_cytoplasmic_dom"/>
</dbReference>
<evidence type="ECO:0000256" key="3">
    <source>
        <dbReference type="ARBA" id="ARBA00022692"/>
    </source>
</evidence>
<comment type="caution">
    <text evidence="8">The sequence shown here is derived from an EMBL/GenBank/DDBJ whole genome shotgun (WGS) entry which is preliminary data.</text>
</comment>
<feature type="transmembrane region" description="Helical" evidence="7">
    <location>
        <begin position="901"/>
        <end position="920"/>
    </location>
</feature>
<feature type="compositionally biased region" description="Basic residues" evidence="6">
    <location>
        <begin position="21"/>
        <end position="35"/>
    </location>
</feature>
<keyword evidence="3 7" id="KW-0812">Transmembrane</keyword>
<name>A0A2C5WHQ9_9PEZI</name>
<keyword evidence="4 7" id="KW-1133">Transmembrane helix</keyword>
<evidence type="ECO:0000256" key="4">
    <source>
        <dbReference type="ARBA" id="ARBA00022989"/>
    </source>
</evidence>
<dbReference type="AlphaFoldDB" id="A0A2C5WHQ9"/>